<evidence type="ECO:0000256" key="3">
    <source>
        <dbReference type="ARBA" id="ARBA00012551"/>
    </source>
</evidence>
<accession>A0A3R7BRN4</accession>
<keyword evidence="6" id="KW-0378">Hydrolase</keyword>
<evidence type="ECO:0000256" key="4">
    <source>
        <dbReference type="ARBA" id="ARBA00022705"/>
    </source>
</evidence>
<dbReference type="SUPFAM" id="SSF50249">
    <property type="entry name" value="Nucleic acid-binding proteins"/>
    <property type="match status" value="1"/>
</dbReference>
<evidence type="ECO:0000256" key="8">
    <source>
        <dbReference type="ARBA" id="ARBA00022840"/>
    </source>
</evidence>
<keyword evidence="9 12" id="KW-0238">DNA-binding</keyword>
<evidence type="ECO:0000313" key="16">
    <source>
        <dbReference type="Proteomes" id="UP000285430"/>
    </source>
</evidence>
<keyword evidence="7" id="KW-0347">Helicase</keyword>
<dbReference type="InterPro" id="IPR012340">
    <property type="entry name" value="NA-bd_OB-fold"/>
</dbReference>
<dbReference type="Proteomes" id="UP000285430">
    <property type="component" value="Unassembled WGS sequence"/>
</dbReference>
<dbReference type="PRINTS" id="PR01657">
    <property type="entry name" value="MCMFAMILY"/>
</dbReference>
<dbReference type="Pfam" id="PF00493">
    <property type="entry name" value="MCM"/>
    <property type="match status" value="1"/>
</dbReference>
<dbReference type="Gene3D" id="2.20.28.10">
    <property type="match status" value="1"/>
</dbReference>
<dbReference type="VEuPathDB" id="FungiDB:H257_01595"/>
<keyword evidence="5 12" id="KW-0547">Nucleotide-binding</keyword>
<comment type="catalytic activity">
    <reaction evidence="11">
        <text>ATP + H2O = ADP + phosphate + H(+)</text>
        <dbReference type="Rhea" id="RHEA:13065"/>
        <dbReference type="ChEBI" id="CHEBI:15377"/>
        <dbReference type="ChEBI" id="CHEBI:15378"/>
        <dbReference type="ChEBI" id="CHEBI:30616"/>
        <dbReference type="ChEBI" id="CHEBI:43474"/>
        <dbReference type="ChEBI" id="CHEBI:456216"/>
        <dbReference type="EC" id="3.6.4.12"/>
    </reaction>
</comment>
<dbReference type="GO" id="GO:0005634">
    <property type="term" value="C:nucleus"/>
    <property type="evidence" value="ECO:0007669"/>
    <property type="project" value="UniProtKB-SubCell"/>
</dbReference>
<comment type="similarity">
    <text evidence="2 12">Belongs to the MCM family.</text>
</comment>
<feature type="compositionally biased region" description="Basic and acidic residues" evidence="13">
    <location>
        <begin position="666"/>
        <end position="678"/>
    </location>
</feature>
<dbReference type="InterPro" id="IPR008046">
    <property type="entry name" value="Mcm3"/>
</dbReference>
<evidence type="ECO:0000256" key="13">
    <source>
        <dbReference type="SAM" id="MobiDB-lite"/>
    </source>
</evidence>
<dbReference type="InterPro" id="IPR003593">
    <property type="entry name" value="AAA+_ATPase"/>
</dbReference>
<reference evidence="15 16" key="1">
    <citation type="submission" date="2018-08" db="EMBL/GenBank/DDBJ databases">
        <title>Aphanomyces genome sequencing and annotation.</title>
        <authorList>
            <person name="Minardi D."/>
            <person name="Oidtmann B."/>
            <person name="Van Der Giezen M."/>
            <person name="Studholme D.J."/>
        </authorList>
    </citation>
    <scope>NUCLEOTIDE SEQUENCE [LARGE SCALE GENOMIC DNA]</scope>
    <source>
        <strain evidence="15 16">Da</strain>
    </source>
</reference>
<protein>
    <recommendedName>
        <fullName evidence="3">DNA helicase</fullName>
        <ecNumber evidence="3">3.6.4.12</ecNumber>
    </recommendedName>
</protein>
<dbReference type="InterPro" id="IPR041562">
    <property type="entry name" value="MCM_lid"/>
</dbReference>
<dbReference type="SUPFAM" id="SSF52540">
    <property type="entry name" value="P-loop containing nucleoside triphosphate hydrolases"/>
    <property type="match status" value="1"/>
</dbReference>
<evidence type="ECO:0000256" key="7">
    <source>
        <dbReference type="ARBA" id="ARBA00022806"/>
    </source>
</evidence>
<organism evidence="15 16">
    <name type="scientific">Aphanomyces astaci</name>
    <name type="common">Crayfish plague agent</name>
    <dbReference type="NCBI Taxonomy" id="112090"/>
    <lineage>
        <taxon>Eukaryota</taxon>
        <taxon>Sar</taxon>
        <taxon>Stramenopiles</taxon>
        <taxon>Oomycota</taxon>
        <taxon>Saprolegniomycetes</taxon>
        <taxon>Saprolegniales</taxon>
        <taxon>Verrucalvaceae</taxon>
        <taxon>Aphanomyces</taxon>
    </lineage>
</organism>
<dbReference type="GO" id="GO:0006271">
    <property type="term" value="P:DNA strand elongation involved in DNA replication"/>
    <property type="evidence" value="ECO:0007669"/>
    <property type="project" value="TreeGrafter"/>
</dbReference>
<dbReference type="PROSITE" id="PS50051">
    <property type="entry name" value="MCM_2"/>
    <property type="match status" value="1"/>
</dbReference>
<dbReference type="GO" id="GO:0003697">
    <property type="term" value="F:single-stranded DNA binding"/>
    <property type="evidence" value="ECO:0007669"/>
    <property type="project" value="TreeGrafter"/>
</dbReference>
<dbReference type="GO" id="GO:0000727">
    <property type="term" value="P:double-strand break repair via break-induced replication"/>
    <property type="evidence" value="ECO:0007669"/>
    <property type="project" value="TreeGrafter"/>
</dbReference>
<dbReference type="SMART" id="SM00350">
    <property type="entry name" value="MCM"/>
    <property type="match status" value="1"/>
</dbReference>
<dbReference type="Pfam" id="PF17855">
    <property type="entry name" value="MCM_lid"/>
    <property type="match status" value="1"/>
</dbReference>
<evidence type="ECO:0000256" key="11">
    <source>
        <dbReference type="ARBA" id="ARBA00047995"/>
    </source>
</evidence>
<keyword evidence="10" id="KW-0539">Nucleus</keyword>
<sequence length="1058" mass="117194">MDAVSSANDEVFRRHKNYFAQYIDSDDSNLPDKIRALAETEGGSKRLMVDLNVLRVYDGYFTNGNDEANIVTRLLQQPSEYLPPLEDAVRDAIVNAQNSYNPKAALTMDASQVEVGLEGDFGAHFMTPRGLVASFLSQCVCVHGIVTKCSAVRPKVVKSVHYCKETNSMVSREYRDHTSLTGAPTTSVYPTKDENGNLLETEFGLCQYKDYQTENAIYRIESSCLVRQLPRSCDVTVEADLVDKCKPGDRIHVIGVFRAIASQTAASSSGVFKTALLANNVQVMGKEVHGIVMTTEDVMHVREFAKRGDAMDILSRSIAPSIFGHAAIKQALLLQLLGGVEKNLDNGTHLRGDINVLMVGDPSTAKSQLLRFVRNLAPLAVSTTGRGSSGVGLTAAVTLDPDTKEKRLEAGAMVLADRGIVCIDEFDKMGEADRVAIHEVMEQQTVTIAKAGIHATLNARCSVLAAANPVYGQYQKNKRPQENIGLPDSLLSRFDLLFVVLDSLDRHADRMISDHVLRNHRYCAPGDEGRPISFHTTEIWTDKDATDAGMSIFQPYDPLLHPNSNKEGVLTVSFLKKFIHYAKTRLPPVLTEPARDLIAEGYAALRSQQTQRTLPVTARTLETLIRLASAHAKARLSKYIELPDATHALNLMKYALYHEVSTEATADDRPGTTTRQEDEPVDEDEETQDVDMPELPPPAKRFKVDEEMPKQPTDDLRQRVTAYLSQVTSEENEESMGQQFYVKDLLTAVNKGQPKRATAKQLGVVLMALEEENKLMYLRDGDDPSIIIETVQQKEDYERHQRLELLKAQKDLRQANAMYRGGGSSLQDELVRRLHHDSFEWVSRSRESSFEVVSRNGSFDLCEEPEAEPYVVVVNAPANSPSTPQQACTELEDQNVAASDATSLFVQRLVADMIETAVAQCLVSRVVKAAAVDYSDRWIAAGTRSSARRSTLAIQLVRSSTKAALDSVARIQLEREAMAAEDCTVSLMQKRRYPSRVNNPVESADMEIKCRHAALATEALAAFYAARAQKKLVRSEANRYDCFKSSATHCGCAEVPRR</sequence>
<dbReference type="Pfam" id="PF17207">
    <property type="entry name" value="MCM_OB"/>
    <property type="match status" value="1"/>
</dbReference>
<evidence type="ECO:0000256" key="5">
    <source>
        <dbReference type="ARBA" id="ARBA00022741"/>
    </source>
</evidence>
<dbReference type="InterPro" id="IPR031327">
    <property type="entry name" value="MCM"/>
</dbReference>
<dbReference type="PRINTS" id="PR01659">
    <property type="entry name" value="MCMPROTEIN3"/>
</dbReference>
<evidence type="ECO:0000256" key="2">
    <source>
        <dbReference type="ARBA" id="ARBA00008010"/>
    </source>
</evidence>
<dbReference type="Gene3D" id="3.30.1640.10">
    <property type="entry name" value="mini-chromosome maintenance (MCM) complex, chain A, domain 1"/>
    <property type="match status" value="1"/>
</dbReference>
<dbReference type="PANTHER" id="PTHR11630">
    <property type="entry name" value="DNA REPLICATION LICENSING FACTOR MCM FAMILY MEMBER"/>
    <property type="match status" value="1"/>
</dbReference>
<feature type="domain" description="MCM C-terminal AAA(+) ATPase" evidence="14">
    <location>
        <begin position="310"/>
        <end position="516"/>
    </location>
</feature>
<comment type="caution">
    <text evidence="15">The sequence shown here is derived from an EMBL/GenBank/DDBJ whole genome shotgun (WGS) entry which is preliminary data.</text>
</comment>
<dbReference type="InterPro" id="IPR001208">
    <property type="entry name" value="MCM_dom"/>
</dbReference>
<evidence type="ECO:0000259" key="14">
    <source>
        <dbReference type="PROSITE" id="PS50051"/>
    </source>
</evidence>
<name>A0A3R7BRN4_APHAT</name>
<dbReference type="PANTHER" id="PTHR11630:SF46">
    <property type="entry name" value="DNA REPLICATION LICENSING FACTOR MCM3-RELATED"/>
    <property type="match status" value="1"/>
</dbReference>
<dbReference type="AlphaFoldDB" id="A0A3R7BRN4"/>
<dbReference type="GO" id="GO:0042555">
    <property type="term" value="C:MCM complex"/>
    <property type="evidence" value="ECO:0007669"/>
    <property type="project" value="InterPro"/>
</dbReference>
<keyword evidence="8 12" id="KW-0067">ATP-binding</keyword>
<comment type="subcellular location">
    <subcellularLocation>
        <location evidence="1">Nucleus</location>
    </subcellularLocation>
</comment>
<proteinExistence type="inferred from homology"/>
<evidence type="ECO:0000256" key="9">
    <source>
        <dbReference type="ARBA" id="ARBA00023125"/>
    </source>
</evidence>
<evidence type="ECO:0000256" key="12">
    <source>
        <dbReference type="RuleBase" id="RU004070"/>
    </source>
</evidence>
<dbReference type="PROSITE" id="PS00847">
    <property type="entry name" value="MCM_1"/>
    <property type="match status" value="1"/>
</dbReference>
<gene>
    <name evidence="15" type="ORF">DYB37_000207</name>
</gene>
<evidence type="ECO:0000313" key="15">
    <source>
        <dbReference type="EMBL" id="RHZ21256.1"/>
    </source>
</evidence>
<dbReference type="InterPro" id="IPR018525">
    <property type="entry name" value="MCM_CS"/>
</dbReference>
<evidence type="ECO:0000256" key="10">
    <source>
        <dbReference type="ARBA" id="ARBA00023242"/>
    </source>
</evidence>
<feature type="region of interest" description="Disordered" evidence="13">
    <location>
        <begin position="662"/>
        <end position="700"/>
    </location>
</feature>
<dbReference type="InterPro" id="IPR033762">
    <property type="entry name" value="MCM_OB"/>
</dbReference>
<dbReference type="GO" id="GO:0016787">
    <property type="term" value="F:hydrolase activity"/>
    <property type="evidence" value="ECO:0007669"/>
    <property type="project" value="UniProtKB-KW"/>
</dbReference>
<dbReference type="Gene3D" id="3.40.50.300">
    <property type="entry name" value="P-loop containing nucleotide triphosphate hydrolases"/>
    <property type="match status" value="1"/>
</dbReference>
<evidence type="ECO:0000256" key="1">
    <source>
        <dbReference type="ARBA" id="ARBA00004123"/>
    </source>
</evidence>
<dbReference type="GO" id="GO:1902975">
    <property type="term" value="P:mitotic DNA replication initiation"/>
    <property type="evidence" value="ECO:0007669"/>
    <property type="project" value="TreeGrafter"/>
</dbReference>
<dbReference type="GO" id="GO:0017116">
    <property type="term" value="F:single-stranded DNA helicase activity"/>
    <property type="evidence" value="ECO:0007669"/>
    <property type="project" value="TreeGrafter"/>
</dbReference>
<dbReference type="FunFam" id="2.20.28.10:FF:000008">
    <property type="entry name" value="DNA helicase"/>
    <property type="match status" value="1"/>
</dbReference>
<dbReference type="Gene3D" id="2.40.50.140">
    <property type="entry name" value="Nucleic acid-binding proteins"/>
    <property type="match status" value="1"/>
</dbReference>
<evidence type="ECO:0000256" key="6">
    <source>
        <dbReference type="ARBA" id="ARBA00022801"/>
    </source>
</evidence>
<dbReference type="EC" id="3.6.4.12" evidence="3"/>
<dbReference type="InterPro" id="IPR027417">
    <property type="entry name" value="P-loop_NTPase"/>
</dbReference>
<keyword evidence="4" id="KW-0235">DNA replication</keyword>
<dbReference type="EMBL" id="QUTH01003160">
    <property type="protein sequence ID" value="RHZ21256.1"/>
    <property type="molecule type" value="Genomic_DNA"/>
</dbReference>
<feature type="compositionally biased region" description="Acidic residues" evidence="13">
    <location>
        <begin position="679"/>
        <end position="692"/>
    </location>
</feature>
<dbReference type="GO" id="GO:0005524">
    <property type="term" value="F:ATP binding"/>
    <property type="evidence" value="ECO:0007669"/>
    <property type="project" value="UniProtKB-KW"/>
</dbReference>
<dbReference type="SMART" id="SM00382">
    <property type="entry name" value="AAA"/>
    <property type="match status" value="1"/>
</dbReference>